<dbReference type="InterPro" id="IPR007110">
    <property type="entry name" value="Ig-like_dom"/>
</dbReference>
<dbReference type="InterPro" id="IPR036179">
    <property type="entry name" value="Ig-like_dom_sf"/>
</dbReference>
<dbReference type="STRING" id="41427.A0A182JET8"/>
<name>A0A182JET8_ANOAO</name>
<dbReference type="Gene3D" id="2.60.40.10">
    <property type="entry name" value="Immunoglobulins"/>
    <property type="match status" value="1"/>
</dbReference>
<dbReference type="InterPro" id="IPR003599">
    <property type="entry name" value="Ig_sub"/>
</dbReference>
<dbReference type="InterPro" id="IPR003598">
    <property type="entry name" value="Ig_sub2"/>
</dbReference>
<reference evidence="1" key="1">
    <citation type="submission" date="2022-08" db="UniProtKB">
        <authorList>
            <consortium name="EnsemblMetazoa"/>
        </authorList>
    </citation>
    <scope>IDENTIFICATION</scope>
    <source>
        <strain evidence="1">EBRO</strain>
    </source>
</reference>
<accession>A0A182JET8</accession>
<dbReference type="VEuPathDB" id="VectorBase:AATE016741"/>
<dbReference type="InterPro" id="IPR013783">
    <property type="entry name" value="Ig-like_fold"/>
</dbReference>
<organism evidence="1">
    <name type="scientific">Anopheles atroparvus</name>
    <name type="common">European mosquito</name>
    <dbReference type="NCBI Taxonomy" id="41427"/>
    <lineage>
        <taxon>Eukaryota</taxon>
        <taxon>Metazoa</taxon>
        <taxon>Ecdysozoa</taxon>
        <taxon>Arthropoda</taxon>
        <taxon>Hexapoda</taxon>
        <taxon>Insecta</taxon>
        <taxon>Pterygota</taxon>
        <taxon>Neoptera</taxon>
        <taxon>Endopterygota</taxon>
        <taxon>Diptera</taxon>
        <taxon>Nematocera</taxon>
        <taxon>Culicoidea</taxon>
        <taxon>Culicidae</taxon>
        <taxon>Anophelinae</taxon>
        <taxon>Anopheles</taxon>
    </lineage>
</organism>
<dbReference type="AlphaFoldDB" id="A0A182JET8"/>
<dbReference type="SMART" id="SM00409">
    <property type="entry name" value="IG"/>
    <property type="match status" value="1"/>
</dbReference>
<evidence type="ECO:0000313" key="1">
    <source>
        <dbReference type="EnsemblMetazoa" id="AATE016741-PA.1"/>
    </source>
</evidence>
<dbReference type="SUPFAM" id="SSF48726">
    <property type="entry name" value="Immunoglobulin"/>
    <property type="match status" value="1"/>
</dbReference>
<dbReference type="SMART" id="SM00408">
    <property type="entry name" value="IGc2"/>
    <property type="match status" value="1"/>
</dbReference>
<proteinExistence type="predicted"/>
<dbReference type="PROSITE" id="PS50835">
    <property type="entry name" value="IG_LIKE"/>
    <property type="match status" value="1"/>
</dbReference>
<protein>
    <submittedName>
        <fullName evidence="1">Ig-like domain-containing protein</fullName>
    </submittedName>
</protein>
<dbReference type="Pfam" id="PF13927">
    <property type="entry name" value="Ig_3"/>
    <property type="match status" value="1"/>
</dbReference>
<sequence>MVKLKVEVGSSAPREVAFRNRNHFRHIEAPSIGNLVRLAHLSNRRSDFKAAVSEGDGTVRCEFQFTVTPQSRQVFEGEPVTFECRALFDDEIDFSWTLNGNPVPAHDRQEAAANSQQPRRIYQSGSNLHIRAVNGTLDRGDYVCLATAGASGARVASPAARLDIIACPDPEDAKITTISPSTTGSDRIAGGTRKDTVREWLHRPSPEG</sequence>
<dbReference type="EnsemblMetazoa" id="AATE016741-RA">
    <property type="protein sequence ID" value="AATE016741-PA.1"/>
    <property type="gene ID" value="AATE016741"/>
</dbReference>